<sequence length="81" mass="8200">MYAFVVSTRFTASGLDYTAFLSTVGTPSLIDGSAAAVTATTFNGVSGFYVPVVAGSCVKFDAALALGLADDLGIRVSELAL</sequence>
<proteinExistence type="predicted"/>
<evidence type="ECO:0000313" key="1">
    <source>
        <dbReference type="EMBL" id="QHT19435.1"/>
    </source>
</evidence>
<reference evidence="1" key="1">
    <citation type="journal article" date="2020" name="Nature">
        <title>Giant virus diversity and host interactions through global metagenomics.</title>
        <authorList>
            <person name="Schulz F."/>
            <person name="Roux S."/>
            <person name="Paez-Espino D."/>
            <person name="Jungbluth S."/>
            <person name="Walsh D.A."/>
            <person name="Denef V.J."/>
            <person name="McMahon K.D."/>
            <person name="Konstantinidis K.T."/>
            <person name="Eloe-Fadrosh E.A."/>
            <person name="Kyrpides N.C."/>
            <person name="Woyke T."/>
        </authorList>
    </citation>
    <scope>NUCLEOTIDE SEQUENCE</scope>
    <source>
        <strain evidence="1">GVMAG-M-3300023174-57</strain>
    </source>
</reference>
<protein>
    <submittedName>
        <fullName evidence="1">Uncharacterized protein</fullName>
    </submittedName>
</protein>
<dbReference type="EMBL" id="MN739666">
    <property type="protein sequence ID" value="QHT19435.1"/>
    <property type="molecule type" value="Genomic_DNA"/>
</dbReference>
<dbReference type="AlphaFoldDB" id="A0A6C0DW22"/>
<name>A0A6C0DW22_9ZZZZ</name>
<organism evidence="1">
    <name type="scientific">viral metagenome</name>
    <dbReference type="NCBI Taxonomy" id="1070528"/>
    <lineage>
        <taxon>unclassified sequences</taxon>
        <taxon>metagenomes</taxon>
        <taxon>organismal metagenomes</taxon>
    </lineage>
</organism>
<accession>A0A6C0DW22</accession>